<dbReference type="Gene3D" id="1.10.260.160">
    <property type="match status" value="1"/>
</dbReference>
<dbReference type="PANTHER" id="PTHR34853">
    <property type="match status" value="1"/>
</dbReference>
<keyword evidence="2" id="KW-0732">Signal</keyword>
<evidence type="ECO:0000256" key="1">
    <source>
        <dbReference type="SAM" id="MobiDB-lite"/>
    </source>
</evidence>
<evidence type="ECO:0000256" key="2">
    <source>
        <dbReference type="SAM" id="SignalP"/>
    </source>
</evidence>
<keyword evidence="4" id="KW-1185">Reference proteome</keyword>
<sequence>MKRLFKALGLALAILGPAPAAKPPETLLPTRPGDPACWSTFVACAEFIEQWTGPRMPDWVVHSSPLSYGSRKPLYDDLGRPLLDDGGRQRCQPTHQSGRVFFPPAWRMRGGRRMPIVIYSHGTSLLKDGVPSQFGGHEWVFGAAAAAYYGFAVAMPDQPGMGGDGTSFHPYCHGRSLAYAIVDAIPAIRDRFAEDPYVAASAYQWDGRVFLLGYSEGGYASLAAAREMETHREAYGGDAGFQLAGSACMAGPFDISGTTRRQILARNRPFNHPFFIPYVLLGYHAIYGRILDPLETLCKRLLDSREDGNILQWSNGFTDGMEADCRIAARMGRAPGGVVLRDLLNPDWVARELDDPAFASGPLKGILEENDVAVGWTPTRPILFCQSPDDRDVPVENTKRAMGALGAAIRGAGGEPGALLTFRSLGAPGEGISHLGGVLLAIPAAFDWIYRAPSEQPSAVSPTVLNIPGQSAVVAGDRSPHAPTTQRQAQPVRPDRPGGDAVPAPAHPGDGLPGPSNG</sequence>
<feature type="chain" id="PRO_5041225383" description="Secretory lipase" evidence="2">
    <location>
        <begin position="21"/>
        <end position="518"/>
    </location>
</feature>
<dbReference type="AlphaFoldDB" id="A0AA48H0Z9"/>
<dbReference type="GO" id="GO:0016042">
    <property type="term" value="P:lipid catabolic process"/>
    <property type="evidence" value="ECO:0007669"/>
    <property type="project" value="InterPro"/>
</dbReference>
<accession>A0AA48H0Z9</accession>
<dbReference type="InterPro" id="IPR029058">
    <property type="entry name" value="AB_hydrolase_fold"/>
</dbReference>
<dbReference type="EMBL" id="AP027080">
    <property type="protein sequence ID" value="BDU74038.1"/>
    <property type="molecule type" value="Genomic_DNA"/>
</dbReference>
<feature type="region of interest" description="Disordered" evidence="1">
    <location>
        <begin position="473"/>
        <end position="518"/>
    </location>
</feature>
<dbReference type="GO" id="GO:0004806">
    <property type="term" value="F:triacylglycerol lipase activity"/>
    <property type="evidence" value="ECO:0007669"/>
    <property type="project" value="InterPro"/>
</dbReference>
<dbReference type="Gene3D" id="3.40.50.1820">
    <property type="entry name" value="alpha/beta hydrolase"/>
    <property type="match status" value="1"/>
</dbReference>
<feature type="signal peptide" evidence="2">
    <location>
        <begin position="1"/>
        <end position="20"/>
    </location>
</feature>
<dbReference type="KEGG" id="msil:METEAL_32120"/>
<dbReference type="Pfam" id="PF03583">
    <property type="entry name" value="LIP"/>
    <property type="match status" value="1"/>
</dbReference>
<name>A0AA48H0Z9_9BACT</name>
<evidence type="ECO:0000313" key="3">
    <source>
        <dbReference type="EMBL" id="BDU74038.1"/>
    </source>
</evidence>
<dbReference type="PANTHER" id="PTHR34853:SF1">
    <property type="entry name" value="LIPASE 5"/>
    <property type="match status" value="1"/>
</dbReference>
<dbReference type="Proteomes" id="UP001238179">
    <property type="component" value="Chromosome"/>
</dbReference>
<proteinExistence type="predicted"/>
<dbReference type="InterPro" id="IPR005152">
    <property type="entry name" value="Lipase_secreted"/>
</dbReference>
<reference evidence="4" key="1">
    <citation type="journal article" date="2023" name="Int. J. Syst. Evol. Microbiol.">
        <title>Mesoterricola silvestris gen. nov., sp. nov., Mesoterricola sediminis sp. nov., Geothrix oryzae sp. nov., Geothrix edaphica sp. nov., Geothrix rubra sp. nov., and Geothrix limicola sp. nov., six novel members of Acidobacteriota isolated from soils.</title>
        <authorList>
            <person name="Itoh H."/>
            <person name="Sugisawa Y."/>
            <person name="Mise K."/>
            <person name="Xu Z."/>
            <person name="Kuniyasu M."/>
            <person name="Ushijima N."/>
            <person name="Kawano K."/>
            <person name="Kobayashi E."/>
            <person name="Shiratori Y."/>
            <person name="Masuda Y."/>
            <person name="Senoo K."/>
        </authorList>
    </citation>
    <scope>NUCLEOTIDE SEQUENCE [LARGE SCALE GENOMIC DNA]</scope>
    <source>
        <strain evidence="4">W79</strain>
    </source>
</reference>
<dbReference type="RefSeq" id="WP_316412709.1">
    <property type="nucleotide sequence ID" value="NZ_AP027080.1"/>
</dbReference>
<evidence type="ECO:0000313" key="4">
    <source>
        <dbReference type="Proteomes" id="UP001238179"/>
    </source>
</evidence>
<protein>
    <recommendedName>
        <fullName evidence="5">Secretory lipase</fullName>
    </recommendedName>
</protein>
<dbReference type="SUPFAM" id="SSF53474">
    <property type="entry name" value="alpha/beta-Hydrolases"/>
    <property type="match status" value="1"/>
</dbReference>
<organism evidence="3 4">
    <name type="scientific">Mesoterricola silvestris</name>
    <dbReference type="NCBI Taxonomy" id="2927979"/>
    <lineage>
        <taxon>Bacteria</taxon>
        <taxon>Pseudomonadati</taxon>
        <taxon>Acidobacteriota</taxon>
        <taxon>Holophagae</taxon>
        <taxon>Holophagales</taxon>
        <taxon>Holophagaceae</taxon>
        <taxon>Mesoterricola</taxon>
    </lineage>
</organism>
<evidence type="ECO:0008006" key="5">
    <source>
        <dbReference type="Google" id="ProtNLM"/>
    </source>
</evidence>
<gene>
    <name evidence="3" type="ORF">METEAL_32120</name>
</gene>